<proteinExistence type="predicted"/>
<evidence type="ECO:0000256" key="1">
    <source>
        <dbReference type="SAM" id="MobiDB-lite"/>
    </source>
</evidence>
<evidence type="ECO:0000259" key="3">
    <source>
        <dbReference type="Pfam" id="PF00583"/>
    </source>
</evidence>
<evidence type="ECO:0000256" key="2">
    <source>
        <dbReference type="SAM" id="Phobius"/>
    </source>
</evidence>
<name>A0ABP0B5D7_9PEZI</name>
<feature type="domain" description="N-acetyltransferase" evidence="3">
    <location>
        <begin position="157"/>
        <end position="258"/>
    </location>
</feature>
<keyword evidence="2" id="KW-0472">Membrane</keyword>
<evidence type="ECO:0000313" key="4">
    <source>
        <dbReference type="EMBL" id="CAK7214782.1"/>
    </source>
</evidence>
<feature type="transmembrane region" description="Helical" evidence="2">
    <location>
        <begin position="82"/>
        <end position="101"/>
    </location>
</feature>
<dbReference type="SUPFAM" id="SSF55729">
    <property type="entry name" value="Acyl-CoA N-acyltransferases (Nat)"/>
    <property type="match status" value="1"/>
</dbReference>
<dbReference type="Pfam" id="PF00583">
    <property type="entry name" value="Acetyltransf_1"/>
    <property type="match status" value="1"/>
</dbReference>
<sequence length="299" mass="32353">MSSNVSTPVLGPVAKAANKGSSSSTTTTAKNPAPSNEAVDELDDIPPLTLGVLTERDDKVDALKLVADSIAQQRQTASRSMVFHPLNMAGLAAALGVVYQLNPNRDIGMNLTLMSGIVMTYLMTIRYFTAQYIPMAEGLKWDWILPVNDDGELDPDAEEDTVIGAKYGDEMIGALVLRLVPPTPEAGSAAAAASTNSRKKKGSTAANNYYKGGHGVIRAWTTILRYRRRGVGGDMLQEAIQATRDRCGEDANVVFAENHANSIMVVHEMFNRPFRKAEQWATTALEKALANQESAQQKR</sequence>
<dbReference type="InterPro" id="IPR000182">
    <property type="entry name" value="GNAT_dom"/>
</dbReference>
<evidence type="ECO:0000313" key="5">
    <source>
        <dbReference type="Proteomes" id="UP001642406"/>
    </source>
</evidence>
<feature type="transmembrane region" description="Helical" evidence="2">
    <location>
        <begin position="107"/>
        <end position="128"/>
    </location>
</feature>
<feature type="region of interest" description="Disordered" evidence="1">
    <location>
        <begin position="1"/>
        <end position="41"/>
    </location>
</feature>
<feature type="compositionally biased region" description="Low complexity" evidence="1">
    <location>
        <begin position="14"/>
        <end position="36"/>
    </location>
</feature>
<keyword evidence="2" id="KW-1133">Transmembrane helix</keyword>
<organism evidence="4 5">
    <name type="scientific">Sporothrix bragantina</name>
    <dbReference type="NCBI Taxonomy" id="671064"/>
    <lineage>
        <taxon>Eukaryota</taxon>
        <taxon>Fungi</taxon>
        <taxon>Dikarya</taxon>
        <taxon>Ascomycota</taxon>
        <taxon>Pezizomycotina</taxon>
        <taxon>Sordariomycetes</taxon>
        <taxon>Sordariomycetidae</taxon>
        <taxon>Ophiostomatales</taxon>
        <taxon>Ophiostomataceae</taxon>
        <taxon>Sporothrix</taxon>
    </lineage>
</organism>
<comment type="caution">
    <text evidence="4">The sequence shown here is derived from an EMBL/GenBank/DDBJ whole genome shotgun (WGS) entry which is preliminary data.</text>
</comment>
<protein>
    <recommendedName>
        <fullName evidence="3">N-acetyltransferase domain-containing protein</fullName>
    </recommendedName>
</protein>
<reference evidence="4 5" key="1">
    <citation type="submission" date="2024-01" db="EMBL/GenBank/DDBJ databases">
        <authorList>
            <person name="Allen C."/>
            <person name="Tagirdzhanova G."/>
        </authorList>
    </citation>
    <scope>NUCLEOTIDE SEQUENCE [LARGE SCALE GENOMIC DNA]</scope>
</reference>
<dbReference type="EMBL" id="CAWUHC010000013">
    <property type="protein sequence ID" value="CAK7214782.1"/>
    <property type="molecule type" value="Genomic_DNA"/>
</dbReference>
<dbReference type="InterPro" id="IPR016181">
    <property type="entry name" value="Acyl_CoA_acyltransferase"/>
</dbReference>
<accession>A0ABP0B5D7</accession>
<keyword evidence="5" id="KW-1185">Reference proteome</keyword>
<keyword evidence="2" id="KW-0812">Transmembrane</keyword>
<gene>
    <name evidence="4" type="ORF">SBRCBS47491_002267</name>
</gene>
<dbReference type="Proteomes" id="UP001642406">
    <property type="component" value="Unassembled WGS sequence"/>
</dbReference>